<proteinExistence type="predicted"/>
<dbReference type="EMBL" id="OBQI01000004">
    <property type="protein sequence ID" value="SOC50398.1"/>
    <property type="molecule type" value="Genomic_DNA"/>
</dbReference>
<evidence type="ECO:0000313" key="3">
    <source>
        <dbReference type="Proteomes" id="UP000219435"/>
    </source>
</evidence>
<feature type="region of interest" description="Disordered" evidence="1">
    <location>
        <begin position="232"/>
        <end position="266"/>
    </location>
</feature>
<feature type="compositionally biased region" description="Polar residues" evidence="1">
    <location>
        <begin position="235"/>
        <end position="244"/>
    </location>
</feature>
<dbReference type="AlphaFoldDB" id="A0A285V9X9"/>
<accession>A0A285V9X9</accession>
<name>A0A285V9X9_9ACTN</name>
<evidence type="ECO:0000313" key="2">
    <source>
        <dbReference type="EMBL" id="SOC50398.1"/>
    </source>
</evidence>
<dbReference type="OrthoDB" id="4127968at2"/>
<reference evidence="3" key="1">
    <citation type="submission" date="2017-08" db="EMBL/GenBank/DDBJ databases">
        <authorList>
            <person name="Varghese N."/>
            <person name="Submissions S."/>
        </authorList>
    </citation>
    <scope>NUCLEOTIDE SEQUENCE [LARGE SCALE GENOMIC DNA]</scope>
    <source>
        <strain evidence="3">DSM 4725</strain>
    </source>
</reference>
<evidence type="ECO:0000256" key="1">
    <source>
        <dbReference type="SAM" id="MobiDB-lite"/>
    </source>
</evidence>
<dbReference type="Proteomes" id="UP000219435">
    <property type="component" value="Unassembled WGS sequence"/>
</dbReference>
<organism evidence="2 3">
    <name type="scientific">Blastococcus aggregatus</name>
    <dbReference type="NCBI Taxonomy" id="38502"/>
    <lineage>
        <taxon>Bacteria</taxon>
        <taxon>Bacillati</taxon>
        <taxon>Actinomycetota</taxon>
        <taxon>Actinomycetes</taxon>
        <taxon>Geodermatophilales</taxon>
        <taxon>Geodermatophilaceae</taxon>
        <taxon>Blastococcus</taxon>
    </lineage>
</organism>
<gene>
    <name evidence="2" type="ORF">SAMN05660748_3146</name>
</gene>
<protein>
    <submittedName>
        <fullName evidence="2">Uncharacterized protein</fullName>
    </submittedName>
</protein>
<keyword evidence="3" id="KW-1185">Reference proteome</keyword>
<sequence>MRFRQTSQVTVLNGWVDVLGVPEGSVEWAQRHAEVVGLYQGVLQQVSSLPEGDPNRDRALRYAPAWYRAVVWQNLWQSSQQRPSQVVSDAALDQLGSIAEILSYRLPGAAASPSDEAVARLRQELEDWLDLLAESADVPQSAREEIAGQIRHVLWLLDNIDTFGVAPVVREARTVVGRVTEASATQNWAKKWTTRIGALVLALGLLTQGLEATTQALEAAQETVTVVSEIVRGESSGSEAQTNRPALPSGSGADPVDAEETATPGG</sequence>
<dbReference type="RefSeq" id="WP_097195922.1">
    <property type="nucleotide sequence ID" value="NZ_OBQI01000004.1"/>
</dbReference>